<name>A0AA40S7M7_9HYPH</name>
<reference evidence="1 2" key="1">
    <citation type="submission" date="2020-08" db="EMBL/GenBank/DDBJ databases">
        <title>Genomic Encyclopedia of Type Strains, Phase IV (KMG-IV): sequencing the most valuable type-strain genomes for metagenomic binning, comparative biology and taxonomic classification.</title>
        <authorList>
            <person name="Goeker M."/>
        </authorList>
    </citation>
    <scope>NUCLEOTIDE SEQUENCE [LARGE SCALE GENOMIC DNA]</scope>
    <source>
        <strain evidence="1 2">DSM 11490</strain>
    </source>
</reference>
<proteinExistence type="predicted"/>
<accession>A0AA40S7M7</accession>
<protein>
    <submittedName>
        <fullName evidence="1">Uncharacterized protein</fullName>
    </submittedName>
</protein>
<dbReference type="Proteomes" id="UP000543554">
    <property type="component" value="Unassembled WGS sequence"/>
</dbReference>
<organism evidence="1 2">
    <name type="scientific">Methylorubrum thiocyanatum</name>
    <dbReference type="NCBI Taxonomy" id="47958"/>
    <lineage>
        <taxon>Bacteria</taxon>
        <taxon>Pseudomonadati</taxon>
        <taxon>Pseudomonadota</taxon>
        <taxon>Alphaproteobacteria</taxon>
        <taxon>Hyphomicrobiales</taxon>
        <taxon>Methylobacteriaceae</taxon>
        <taxon>Methylorubrum</taxon>
    </lineage>
</organism>
<sequence length="493" mass="53398">MFYERAEPHGSDCEMIASSHVHHPDHPVAKASEPSADEPTLIRKDLALVALAEHGNVAQFVSFTPDNGVLRPTFSRIEGLEPDYPFADLRSALACLLSRSPARSINLRSYAPDSPRSRTFVYGLKSLDAAMEAAAGLIDEGLHVIANETVDISDGGVSGVIMGDLIEFAPDDTPRCVEKPGVASLPLDLGRSILATVYGFEPAVDARGGRLEFSVHPARCGWRKSHTLTWEFEATDTSGLKPKLVWPNRFSRMIGDKAFGLLMADGIGLPVPWTTVIGRRVAPFSFGKRTGETEVWIRTCPYEPDPGRYSTFKGWRDPFKLMGDEDPAGDRIASVLRQDAVPALFSGAAIVAADGTLVLEGLAGEGDLFMLGERQSEKLPNHVCEAVIDTYAAAARALGPVRFEWVFDGSVVWIVQMHLGATVSLPDAIVPGDADDWFELDARVPLAELRKIVAGLPKRTGLRFVGEVNSTSHIADFLRKAGVPTRIVPHGLA</sequence>
<comment type="caution">
    <text evidence="1">The sequence shown here is derived from an EMBL/GenBank/DDBJ whole genome shotgun (WGS) entry which is preliminary data.</text>
</comment>
<keyword evidence="2" id="KW-1185">Reference proteome</keyword>
<dbReference type="RefSeq" id="WP_239681522.1">
    <property type="nucleotide sequence ID" value="NZ_BPRF01000011.1"/>
</dbReference>
<dbReference type="EMBL" id="JACJIB010000012">
    <property type="protein sequence ID" value="MBA8915994.1"/>
    <property type="molecule type" value="Genomic_DNA"/>
</dbReference>
<dbReference type="AlphaFoldDB" id="A0AA40S7M7"/>
<gene>
    <name evidence="1" type="ORF">HNR51_005111</name>
</gene>
<evidence type="ECO:0000313" key="2">
    <source>
        <dbReference type="Proteomes" id="UP000543554"/>
    </source>
</evidence>
<evidence type="ECO:0000313" key="1">
    <source>
        <dbReference type="EMBL" id="MBA8915994.1"/>
    </source>
</evidence>